<name>A0A7K0EPB9_9BACT</name>
<dbReference type="NCBIfam" id="TIGR02937">
    <property type="entry name" value="sigma70-ECF"/>
    <property type="match status" value="1"/>
</dbReference>
<dbReference type="OrthoDB" id="1097528at2"/>
<dbReference type="PANTHER" id="PTHR43133:SF46">
    <property type="entry name" value="RNA POLYMERASE SIGMA-70 FACTOR ECF SUBFAMILY"/>
    <property type="match status" value="1"/>
</dbReference>
<protein>
    <submittedName>
        <fullName evidence="7">RNA polymerase sigma-70 factor</fullName>
    </submittedName>
</protein>
<dbReference type="Gene3D" id="1.10.1740.10">
    <property type="match status" value="1"/>
</dbReference>
<dbReference type="AlphaFoldDB" id="A0A7K0EPB9"/>
<dbReference type="InterPro" id="IPR007627">
    <property type="entry name" value="RNA_pol_sigma70_r2"/>
</dbReference>
<keyword evidence="2" id="KW-0805">Transcription regulation</keyword>
<evidence type="ECO:0000256" key="4">
    <source>
        <dbReference type="ARBA" id="ARBA00023163"/>
    </source>
</evidence>
<dbReference type="PANTHER" id="PTHR43133">
    <property type="entry name" value="RNA POLYMERASE ECF-TYPE SIGMA FACTO"/>
    <property type="match status" value="1"/>
</dbReference>
<dbReference type="GO" id="GO:0006352">
    <property type="term" value="P:DNA-templated transcription initiation"/>
    <property type="evidence" value="ECO:0007669"/>
    <property type="project" value="InterPro"/>
</dbReference>
<feature type="domain" description="RNA polymerase sigma-70 region 2" evidence="5">
    <location>
        <begin position="20"/>
        <end position="85"/>
    </location>
</feature>
<dbReference type="InterPro" id="IPR014327">
    <property type="entry name" value="RNA_pol_sigma70_bacteroid"/>
</dbReference>
<proteinExistence type="inferred from homology"/>
<keyword evidence="3" id="KW-0731">Sigma factor</keyword>
<dbReference type="GO" id="GO:0003677">
    <property type="term" value="F:DNA binding"/>
    <property type="evidence" value="ECO:0007669"/>
    <property type="project" value="InterPro"/>
</dbReference>
<dbReference type="Pfam" id="PF08281">
    <property type="entry name" value="Sigma70_r4_2"/>
    <property type="match status" value="1"/>
</dbReference>
<dbReference type="InterPro" id="IPR036388">
    <property type="entry name" value="WH-like_DNA-bd_sf"/>
</dbReference>
<comment type="caution">
    <text evidence="7">The sequence shown here is derived from an EMBL/GenBank/DDBJ whole genome shotgun (WGS) entry which is preliminary data.</text>
</comment>
<organism evidence="7 8">
    <name type="scientific">Larkinella terrae</name>
    <dbReference type="NCBI Taxonomy" id="2025311"/>
    <lineage>
        <taxon>Bacteria</taxon>
        <taxon>Pseudomonadati</taxon>
        <taxon>Bacteroidota</taxon>
        <taxon>Cytophagia</taxon>
        <taxon>Cytophagales</taxon>
        <taxon>Spirosomataceae</taxon>
        <taxon>Larkinella</taxon>
    </lineage>
</organism>
<dbReference type="SUPFAM" id="SSF88659">
    <property type="entry name" value="Sigma3 and sigma4 domains of RNA polymerase sigma factors"/>
    <property type="match status" value="1"/>
</dbReference>
<evidence type="ECO:0000256" key="1">
    <source>
        <dbReference type="ARBA" id="ARBA00010641"/>
    </source>
</evidence>
<dbReference type="Gene3D" id="1.10.10.10">
    <property type="entry name" value="Winged helix-like DNA-binding domain superfamily/Winged helix DNA-binding domain"/>
    <property type="match status" value="1"/>
</dbReference>
<gene>
    <name evidence="7" type="ORF">GJJ30_19885</name>
</gene>
<keyword evidence="4" id="KW-0804">Transcription</keyword>
<dbReference type="Proteomes" id="UP000441754">
    <property type="component" value="Unassembled WGS sequence"/>
</dbReference>
<reference evidence="7 8" key="1">
    <citation type="journal article" date="2018" name="Antonie Van Leeuwenhoek">
        <title>Larkinella terrae sp. nov., isolated from soil on Jeju Island, South Korea.</title>
        <authorList>
            <person name="Ten L.N."/>
            <person name="Jeon J."/>
            <person name="Park S.J."/>
            <person name="Park S."/>
            <person name="Lee S.Y."/>
            <person name="Kim M.K."/>
            <person name="Jung H.Y."/>
        </authorList>
    </citation>
    <scope>NUCLEOTIDE SEQUENCE [LARGE SCALE GENOMIC DNA]</scope>
    <source>
        <strain evidence="7 8">KCTC 52001</strain>
    </source>
</reference>
<dbReference type="SUPFAM" id="SSF88946">
    <property type="entry name" value="Sigma2 domain of RNA polymerase sigma factors"/>
    <property type="match status" value="1"/>
</dbReference>
<dbReference type="InterPro" id="IPR013249">
    <property type="entry name" value="RNA_pol_sigma70_r4_t2"/>
</dbReference>
<evidence type="ECO:0000313" key="8">
    <source>
        <dbReference type="Proteomes" id="UP000441754"/>
    </source>
</evidence>
<evidence type="ECO:0000313" key="7">
    <source>
        <dbReference type="EMBL" id="MRS63572.1"/>
    </source>
</evidence>
<dbReference type="NCBIfam" id="TIGR02985">
    <property type="entry name" value="Sig70_bacteroi1"/>
    <property type="match status" value="1"/>
</dbReference>
<evidence type="ECO:0000256" key="2">
    <source>
        <dbReference type="ARBA" id="ARBA00023015"/>
    </source>
</evidence>
<dbReference type="RefSeq" id="WP_154176919.1">
    <property type="nucleotide sequence ID" value="NZ_WJXZ01000012.1"/>
</dbReference>
<dbReference type="EMBL" id="WJXZ01000012">
    <property type="protein sequence ID" value="MRS63572.1"/>
    <property type="molecule type" value="Genomic_DNA"/>
</dbReference>
<dbReference type="InterPro" id="IPR039425">
    <property type="entry name" value="RNA_pol_sigma-70-like"/>
</dbReference>
<evidence type="ECO:0000259" key="5">
    <source>
        <dbReference type="Pfam" id="PF04542"/>
    </source>
</evidence>
<dbReference type="InterPro" id="IPR013325">
    <property type="entry name" value="RNA_pol_sigma_r2"/>
</dbReference>
<feature type="domain" description="RNA polymerase sigma factor 70 region 4 type 2" evidence="6">
    <location>
        <begin position="119"/>
        <end position="169"/>
    </location>
</feature>
<dbReference type="Pfam" id="PF04542">
    <property type="entry name" value="Sigma70_r2"/>
    <property type="match status" value="1"/>
</dbReference>
<dbReference type="InterPro" id="IPR013324">
    <property type="entry name" value="RNA_pol_sigma_r3/r4-like"/>
</dbReference>
<sequence length="187" mass="22611">MEEPLIVRLQQGERQAFEQLYRTYWRRLFDSAYKRLQSREETEEIVQELFAQLWARRESLVITSSLESYLFTALRNQIFSHLRTQFVQRNHLNYVTNRPPEPSNPVEDQLYYEELAAAYRNSLEQLPEKYRTVYQLSRHQNLTYREISTLLNLPIDTVEKQMSKALQLLRIYLKDYVIAVAFYLFDN</sequence>
<comment type="similarity">
    <text evidence="1">Belongs to the sigma-70 factor family. ECF subfamily.</text>
</comment>
<dbReference type="InterPro" id="IPR014284">
    <property type="entry name" value="RNA_pol_sigma-70_dom"/>
</dbReference>
<dbReference type="GO" id="GO:0016987">
    <property type="term" value="F:sigma factor activity"/>
    <property type="evidence" value="ECO:0007669"/>
    <property type="project" value="UniProtKB-KW"/>
</dbReference>
<accession>A0A7K0EPB9</accession>
<keyword evidence="8" id="KW-1185">Reference proteome</keyword>
<evidence type="ECO:0000259" key="6">
    <source>
        <dbReference type="Pfam" id="PF08281"/>
    </source>
</evidence>
<evidence type="ECO:0000256" key="3">
    <source>
        <dbReference type="ARBA" id="ARBA00023082"/>
    </source>
</evidence>
<dbReference type="CDD" id="cd06171">
    <property type="entry name" value="Sigma70_r4"/>
    <property type="match status" value="1"/>
</dbReference>